<sequence>MTVSTRSILVAAACITAMAIALFFTARIFTDYDLGPGPTAEIYNWFSVTIVGLYIACYLATNAAVSTVFHPGSRSLQVLVGLLAGWIIVAGPFFGWTIVAGLGVSALISWILTLTPFVSASPMQDLAVIISPLVAGCIIGVLVQFTQRILTGQQLWDPRSKRELQGHCVGFALVIYVTFYGLSGLGDDLATLGEEGATAWSFAAHLWLIFIAAPLAHLARTSLTRTLYGAPKSHAQPLRLLCLGLLLFFIGGAGRSIEAKDWRLLAIWPVEDISSVMFWKDHVKREARGMP</sequence>
<keyword evidence="1" id="KW-0812">Transmembrane</keyword>
<organism evidence="2 3">
    <name type="scientific">Denitrobaculum tricleocarpae</name>
    <dbReference type="NCBI Taxonomy" id="2591009"/>
    <lineage>
        <taxon>Bacteria</taxon>
        <taxon>Pseudomonadati</taxon>
        <taxon>Pseudomonadota</taxon>
        <taxon>Alphaproteobacteria</taxon>
        <taxon>Rhodospirillales</taxon>
        <taxon>Rhodospirillaceae</taxon>
        <taxon>Denitrobaculum</taxon>
    </lineage>
</organism>
<keyword evidence="1" id="KW-1133">Transmembrane helix</keyword>
<keyword evidence="3" id="KW-1185">Reference proteome</keyword>
<feature type="transmembrane region" description="Helical" evidence="1">
    <location>
        <begin position="78"/>
        <end position="111"/>
    </location>
</feature>
<evidence type="ECO:0000256" key="1">
    <source>
        <dbReference type="SAM" id="Phobius"/>
    </source>
</evidence>
<protein>
    <submittedName>
        <fullName evidence="2">Uncharacterized protein</fullName>
    </submittedName>
</protein>
<dbReference type="AlphaFoldDB" id="A0A545TKQ4"/>
<feature type="transmembrane region" description="Helical" evidence="1">
    <location>
        <begin position="7"/>
        <end position="30"/>
    </location>
</feature>
<evidence type="ECO:0000313" key="3">
    <source>
        <dbReference type="Proteomes" id="UP000315252"/>
    </source>
</evidence>
<feature type="transmembrane region" description="Helical" evidence="1">
    <location>
        <begin position="240"/>
        <end position="257"/>
    </location>
</feature>
<evidence type="ECO:0000313" key="2">
    <source>
        <dbReference type="EMBL" id="TQV77805.1"/>
    </source>
</evidence>
<accession>A0A545TKQ4</accession>
<reference evidence="2 3" key="1">
    <citation type="submission" date="2019-06" db="EMBL/GenBank/DDBJ databases">
        <title>Whole genome sequence for Rhodospirillaceae sp. R148.</title>
        <authorList>
            <person name="Wang G."/>
        </authorList>
    </citation>
    <scope>NUCLEOTIDE SEQUENCE [LARGE SCALE GENOMIC DNA]</scope>
    <source>
        <strain evidence="2 3">R148</strain>
    </source>
</reference>
<dbReference type="Proteomes" id="UP000315252">
    <property type="component" value="Unassembled WGS sequence"/>
</dbReference>
<dbReference type="EMBL" id="VHSH01000007">
    <property type="protein sequence ID" value="TQV77805.1"/>
    <property type="molecule type" value="Genomic_DNA"/>
</dbReference>
<keyword evidence="1" id="KW-0472">Membrane</keyword>
<proteinExistence type="predicted"/>
<comment type="caution">
    <text evidence="2">The sequence shown here is derived from an EMBL/GenBank/DDBJ whole genome shotgun (WGS) entry which is preliminary data.</text>
</comment>
<gene>
    <name evidence="2" type="ORF">FKG95_19805</name>
</gene>
<dbReference type="RefSeq" id="WP_142898148.1">
    <property type="nucleotide sequence ID" value="NZ_ML660058.1"/>
</dbReference>
<feature type="transmembrane region" description="Helical" evidence="1">
    <location>
        <begin position="42"/>
        <end position="66"/>
    </location>
</feature>
<feature type="transmembrane region" description="Helical" evidence="1">
    <location>
        <begin position="126"/>
        <end position="145"/>
    </location>
</feature>
<name>A0A545TKQ4_9PROT</name>
<feature type="transmembrane region" description="Helical" evidence="1">
    <location>
        <begin position="166"/>
        <end position="185"/>
    </location>
</feature>
<feature type="transmembrane region" description="Helical" evidence="1">
    <location>
        <begin position="197"/>
        <end position="219"/>
    </location>
</feature>